<proteinExistence type="predicted"/>
<keyword evidence="2" id="KW-1185">Reference proteome</keyword>
<name>A0A8J2KV64_9HEXA</name>
<dbReference type="EMBL" id="CAJVCH010507200">
    <property type="protein sequence ID" value="CAG7821345.1"/>
    <property type="molecule type" value="Genomic_DNA"/>
</dbReference>
<dbReference type="AlphaFoldDB" id="A0A8J2KV64"/>
<organism evidence="1 2">
    <name type="scientific">Allacma fusca</name>
    <dbReference type="NCBI Taxonomy" id="39272"/>
    <lineage>
        <taxon>Eukaryota</taxon>
        <taxon>Metazoa</taxon>
        <taxon>Ecdysozoa</taxon>
        <taxon>Arthropoda</taxon>
        <taxon>Hexapoda</taxon>
        <taxon>Collembola</taxon>
        <taxon>Symphypleona</taxon>
        <taxon>Sminthuridae</taxon>
        <taxon>Allacma</taxon>
    </lineage>
</organism>
<protein>
    <submittedName>
        <fullName evidence="1">Uncharacterized protein</fullName>
    </submittedName>
</protein>
<evidence type="ECO:0000313" key="1">
    <source>
        <dbReference type="EMBL" id="CAG7821345.1"/>
    </source>
</evidence>
<accession>A0A8J2KV64</accession>
<dbReference type="Proteomes" id="UP000708208">
    <property type="component" value="Unassembled WGS sequence"/>
</dbReference>
<comment type="caution">
    <text evidence="1">The sequence shown here is derived from an EMBL/GenBank/DDBJ whole genome shotgun (WGS) entry which is preliminary data.</text>
</comment>
<gene>
    <name evidence="1" type="ORF">AFUS01_LOCUS31688</name>
</gene>
<feature type="non-terminal residue" evidence="1">
    <location>
        <position position="1"/>
    </location>
</feature>
<dbReference type="OrthoDB" id="1434354at2759"/>
<reference evidence="1" key="1">
    <citation type="submission" date="2021-06" db="EMBL/GenBank/DDBJ databases">
        <authorList>
            <person name="Hodson N. C."/>
            <person name="Mongue J. A."/>
            <person name="Jaron S. K."/>
        </authorList>
    </citation>
    <scope>NUCLEOTIDE SEQUENCE</scope>
</reference>
<sequence length="61" mass="7133">AVLGYGKWDIKKCYEMGLKEDYMKYLEKHFLATIDNMRGMLRKDGVPVSQFVLILVMEGYP</sequence>
<evidence type="ECO:0000313" key="2">
    <source>
        <dbReference type="Proteomes" id="UP000708208"/>
    </source>
</evidence>